<evidence type="ECO:0000256" key="2">
    <source>
        <dbReference type="ARBA" id="ARBA00022448"/>
    </source>
</evidence>
<dbReference type="SMART" id="SM00382">
    <property type="entry name" value="AAA"/>
    <property type="match status" value="1"/>
</dbReference>
<dbReference type="AlphaFoldDB" id="A0A177HQX0"/>
<evidence type="ECO:0000313" key="7">
    <source>
        <dbReference type="EMBL" id="OAH12837.1"/>
    </source>
</evidence>
<protein>
    <submittedName>
        <fullName evidence="7">High-affinity zinc uptake system ATP-binding protein ZnuC</fullName>
        <ecNumber evidence="7">3.6.3.-</ecNumber>
    </submittedName>
</protein>
<dbReference type="RefSeq" id="WP_078067310.1">
    <property type="nucleotide sequence ID" value="NZ_LOHS01000086.1"/>
</dbReference>
<dbReference type="InterPro" id="IPR003439">
    <property type="entry name" value="ABC_transporter-like_ATP-bd"/>
</dbReference>
<dbReference type="EMBL" id="LOHS01000086">
    <property type="protein sequence ID" value="OAH12837.1"/>
    <property type="molecule type" value="Genomic_DNA"/>
</dbReference>
<evidence type="ECO:0000313" key="8">
    <source>
        <dbReference type="Proteomes" id="UP000077381"/>
    </source>
</evidence>
<keyword evidence="2" id="KW-0813">Transport</keyword>
<feature type="region of interest" description="Disordered" evidence="5">
    <location>
        <begin position="1"/>
        <end position="47"/>
    </location>
</feature>
<dbReference type="Pfam" id="PF00005">
    <property type="entry name" value="ABC_tran"/>
    <property type="match status" value="1"/>
</dbReference>
<evidence type="ECO:0000256" key="3">
    <source>
        <dbReference type="ARBA" id="ARBA00022741"/>
    </source>
</evidence>
<evidence type="ECO:0000256" key="4">
    <source>
        <dbReference type="ARBA" id="ARBA00022840"/>
    </source>
</evidence>
<sequence>MTGTETGSGNRTGTETGTQIRAGTGAENGPPAETQTETGPGTGSRAETGTTIESLLRVESASVTLGGRPALEDASLTVDPGELVGLIGPNGAGKTTLLRAVLGLVPLASGRVRRPSGHPVGYVPQRHEFAWDFPIDIAGSVMSGRTRSIGWLRRPRAADREAVDRALELAGLTELRRRPIGELSGGQRQRVLVARALAAEPGLLLLDEPFTGVDVPTQEHLNELFRRLAGEGKALLMTTHDLAAAARTCHRVVLINRTVVAEGGPELLADSEQMLRAFGLHRAATAAGAVAA</sequence>
<dbReference type="InterPro" id="IPR050153">
    <property type="entry name" value="Metal_Ion_Import_ABC"/>
</dbReference>
<evidence type="ECO:0000256" key="5">
    <source>
        <dbReference type="SAM" id="MobiDB-lite"/>
    </source>
</evidence>
<dbReference type="CDD" id="cd03235">
    <property type="entry name" value="ABC_Metallic_Cations"/>
    <property type="match status" value="1"/>
</dbReference>
<proteinExistence type="inferred from homology"/>
<feature type="domain" description="ABC transporter" evidence="6">
    <location>
        <begin position="56"/>
        <end position="281"/>
    </location>
</feature>
<dbReference type="EC" id="3.6.3.-" evidence="7"/>
<dbReference type="NCBIfam" id="TIGR03771">
    <property type="entry name" value="anch_rpt_ABC"/>
    <property type="match status" value="1"/>
</dbReference>
<accession>A0A177HQX0</accession>
<dbReference type="InterPro" id="IPR003593">
    <property type="entry name" value="AAA+_ATPase"/>
</dbReference>
<keyword evidence="8" id="KW-1185">Reference proteome</keyword>
<dbReference type="InterPro" id="IPR022508">
    <property type="entry name" value="ABC_trspt_anch-rpt_ATP-bd"/>
</dbReference>
<dbReference type="PROSITE" id="PS00211">
    <property type="entry name" value="ABC_TRANSPORTER_1"/>
    <property type="match status" value="1"/>
</dbReference>
<dbReference type="PANTHER" id="PTHR42734">
    <property type="entry name" value="METAL TRANSPORT SYSTEM ATP-BINDING PROTEIN TM_0124-RELATED"/>
    <property type="match status" value="1"/>
</dbReference>
<dbReference type="InterPro" id="IPR027417">
    <property type="entry name" value="P-loop_NTPase"/>
</dbReference>
<dbReference type="GO" id="GO:0016887">
    <property type="term" value="F:ATP hydrolysis activity"/>
    <property type="evidence" value="ECO:0007669"/>
    <property type="project" value="InterPro"/>
</dbReference>
<dbReference type="PATRIC" id="fig|1716141.3.peg.4071"/>
<reference evidence="7 8" key="1">
    <citation type="submission" date="2015-12" db="EMBL/GenBank/DDBJ databases">
        <title>Genome sequence of Streptomyces sp. G25.</title>
        <authorList>
            <person name="Poehlein A."/>
            <person name="Roettig A."/>
            <person name="Hiessl S."/>
            <person name="Hauschild P."/>
            <person name="Schauer J."/>
            <person name="Madkour M.H."/>
            <person name="Al-Ansari A.M."/>
            <person name="Almakishah N.H."/>
            <person name="Steinbuechel A."/>
            <person name="Daniel R."/>
        </authorList>
    </citation>
    <scope>NUCLEOTIDE SEQUENCE [LARGE SCALE GENOMIC DNA]</scope>
    <source>
        <strain evidence="8">G25(2015)</strain>
    </source>
</reference>
<evidence type="ECO:0000259" key="6">
    <source>
        <dbReference type="PROSITE" id="PS50893"/>
    </source>
</evidence>
<comment type="similarity">
    <text evidence="1">Belongs to the ABC transporter superfamily.</text>
</comment>
<dbReference type="Proteomes" id="UP000077381">
    <property type="component" value="Unassembled WGS sequence"/>
</dbReference>
<dbReference type="PROSITE" id="PS50893">
    <property type="entry name" value="ABC_TRANSPORTER_2"/>
    <property type="match status" value="1"/>
</dbReference>
<dbReference type="Gene3D" id="3.40.50.300">
    <property type="entry name" value="P-loop containing nucleotide triphosphate hydrolases"/>
    <property type="match status" value="1"/>
</dbReference>
<keyword evidence="7" id="KW-0378">Hydrolase</keyword>
<dbReference type="SUPFAM" id="SSF52540">
    <property type="entry name" value="P-loop containing nucleoside triphosphate hydrolases"/>
    <property type="match status" value="1"/>
</dbReference>
<organism evidence="7 8">
    <name type="scientific">Streptomyces jeddahensis</name>
    <dbReference type="NCBI Taxonomy" id="1716141"/>
    <lineage>
        <taxon>Bacteria</taxon>
        <taxon>Bacillati</taxon>
        <taxon>Actinomycetota</taxon>
        <taxon>Actinomycetes</taxon>
        <taxon>Kitasatosporales</taxon>
        <taxon>Streptomycetaceae</taxon>
        <taxon>Streptomyces</taxon>
    </lineage>
</organism>
<feature type="compositionally biased region" description="Polar residues" evidence="5">
    <location>
        <begin position="33"/>
        <end position="47"/>
    </location>
</feature>
<feature type="compositionally biased region" description="Polar residues" evidence="5">
    <location>
        <begin position="1"/>
        <end position="21"/>
    </location>
</feature>
<comment type="caution">
    <text evidence="7">The sequence shown here is derived from an EMBL/GenBank/DDBJ whole genome shotgun (WGS) entry which is preliminary data.</text>
</comment>
<dbReference type="PANTHER" id="PTHR42734:SF5">
    <property type="entry name" value="IRON TRANSPORT SYSTEM ATP-BINDING PROTEIN HI_0361-RELATED"/>
    <property type="match status" value="1"/>
</dbReference>
<keyword evidence="3" id="KW-0547">Nucleotide-binding</keyword>
<name>A0A177HQX0_9ACTN</name>
<evidence type="ECO:0000256" key="1">
    <source>
        <dbReference type="ARBA" id="ARBA00005417"/>
    </source>
</evidence>
<dbReference type="STRING" id="1716141.STSP_38740"/>
<dbReference type="InterPro" id="IPR017871">
    <property type="entry name" value="ABC_transporter-like_CS"/>
</dbReference>
<dbReference type="GO" id="GO:0005524">
    <property type="term" value="F:ATP binding"/>
    <property type="evidence" value="ECO:0007669"/>
    <property type="project" value="UniProtKB-KW"/>
</dbReference>
<keyword evidence="4 7" id="KW-0067">ATP-binding</keyword>
<gene>
    <name evidence="7" type="primary">znuC_2</name>
    <name evidence="7" type="ORF">STSP_38740</name>
</gene>